<dbReference type="AlphaFoldDB" id="A0A8X6MEA2"/>
<keyword evidence="2" id="KW-1185">Reference proteome</keyword>
<evidence type="ECO:0000313" key="2">
    <source>
        <dbReference type="Proteomes" id="UP000887013"/>
    </source>
</evidence>
<organism evidence="1 2">
    <name type="scientific">Nephila pilipes</name>
    <name type="common">Giant wood spider</name>
    <name type="synonym">Nephila maculata</name>
    <dbReference type="NCBI Taxonomy" id="299642"/>
    <lineage>
        <taxon>Eukaryota</taxon>
        <taxon>Metazoa</taxon>
        <taxon>Ecdysozoa</taxon>
        <taxon>Arthropoda</taxon>
        <taxon>Chelicerata</taxon>
        <taxon>Arachnida</taxon>
        <taxon>Araneae</taxon>
        <taxon>Araneomorphae</taxon>
        <taxon>Entelegynae</taxon>
        <taxon>Araneoidea</taxon>
        <taxon>Nephilidae</taxon>
        <taxon>Nephila</taxon>
    </lineage>
</organism>
<evidence type="ECO:0000313" key="1">
    <source>
        <dbReference type="EMBL" id="GFS50489.1"/>
    </source>
</evidence>
<protein>
    <submittedName>
        <fullName evidence="1">Uncharacterized protein</fullName>
    </submittedName>
</protein>
<gene>
    <name evidence="1" type="ORF">NPIL_448581</name>
</gene>
<reference evidence="1" key="1">
    <citation type="submission" date="2020-08" db="EMBL/GenBank/DDBJ databases">
        <title>Multicomponent nature underlies the extraordinary mechanical properties of spider dragline silk.</title>
        <authorList>
            <person name="Kono N."/>
            <person name="Nakamura H."/>
            <person name="Mori M."/>
            <person name="Yoshida Y."/>
            <person name="Ohtoshi R."/>
            <person name="Malay A.D."/>
            <person name="Moran D.A.P."/>
            <person name="Tomita M."/>
            <person name="Numata K."/>
            <person name="Arakawa K."/>
        </authorList>
    </citation>
    <scope>NUCLEOTIDE SEQUENCE</scope>
</reference>
<dbReference type="Proteomes" id="UP000887013">
    <property type="component" value="Unassembled WGS sequence"/>
</dbReference>
<comment type="caution">
    <text evidence="1">The sequence shown here is derived from an EMBL/GenBank/DDBJ whole genome shotgun (WGS) entry which is preliminary data.</text>
</comment>
<accession>A0A8X6MEA2</accession>
<sequence length="141" mass="15932">MSTCTISDRMRCQKDSVTLILVASCPPSCLVPRKVRDMTRSSEKIVLITVFEHIKGIKGRACRRSHSGKKKKAEEKENCYYQGRGVERESENLIGYNLVKVGKQGAKITRETRSLPPKELATFKDRCQGYTTGNLVHLDEI</sequence>
<proteinExistence type="predicted"/>
<name>A0A8X6MEA2_NEPPI</name>
<dbReference type="EMBL" id="BMAW01091561">
    <property type="protein sequence ID" value="GFS50489.1"/>
    <property type="molecule type" value="Genomic_DNA"/>
</dbReference>